<accession>A0A9D1E681</accession>
<organism evidence="2 3">
    <name type="scientific">Candidatus Coproplasma avicola</name>
    <dbReference type="NCBI Taxonomy" id="2840744"/>
    <lineage>
        <taxon>Bacteria</taxon>
        <taxon>Bacillati</taxon>
        <taxon>Bacillota</taxon>
        <taxon>Clostridia</taxon>
        <taxon>Eubacteriales</taxon>
        <taxon>Candidatus Coproplasma</taxon>
    </lineage>
</organism>
<sequence length="230" mass="26251">MKALKYLFTFILLVIFQFFIFGLVGLGVIGLGQLTLLLPPLGIILCLIVFYIIIEINIYFNRKFMFIRLKPFILGYMLPISAIYIAVEIISLTKLGGTTSDGGTGDIYSVMIKLIPLFSLLIFIITSCFSIKKCKYCGERGFSLFKLESESVKNQWYENAGEGTTYKNVKVRGYDGNTYNGRIEEDTTYVKKYEEREYVCSCRNCKRTVSHISKKKVGLIQKIIDMFTKG</sequence>
<dbReference type="EMBL" id="DVHK01000051">
    <property type="protein sequence ID" value="HIR66824.1"/>
    <property type="molecule type" value="Genomic_DNA"/>
</dbReference>
<dbReference type="AlphaFoldDB" id="A0A9D1E681"/>
<keyword evidence="1" id="KW-1133">Transmembrane helix</keyword>
<evidence type="ECO:0000313" key="2">
    <source>
        <dbReference type="EMBL" id="HIR66824.1"/>
    </source>
</evidence>
<evidence type="ECO:0000313" key="3">
    <source>
        <dbReference type="Proteomes" id="UP000823913"/>
    </source>
</evidence>
<keyword evidence="1" id="KW-0472">Membrane</keyword>
<feature type="transmembrane region" description="Helical" evidence="1">
    <location>
        <begin position="72"/>
        <end position="90"/>
    </location>
</feature>
<reference evidence="2" key="2">
    <citation type="journal article" date="2021" name="PeerJ">
        <title>Extensive microbial diversity within the chicken gut microbiome revealed by metagenomics and culture.</title>
        <authorList>
            <person name="Gilroy R."/>
            <person name="Ravi A."/>
            <person name="Getino M."/>
            <person name="Pursley I."/>
            <person name="Horton D.L."/>
            <person name="Alikhan N.F."/>
            <person name="Baker D."/>
            <person name="Gharbi K."/>
            <person name="Hall N."/>
            <person name="Watson M."/>
            <person name="Adriaenssens E.M."/>
            <person name="Foster-Nyarko E."/>
            <person name="Jarju S."/>
            <person name="Secka A."/>
            <person name="Antonio M."/>
            <person name="Oren A."/>
            <person name="Chaudhuri R.R."/>
            <person name="La Ragione R."/>
            <person name="Hildebrand F."/>
            <person name="Pallen M.J."/>
        </authorList>
    </citation>
    <scope>NUCLEOTIDE SEQUENCE</scope>
    <source>
        <strain evidence="2">ChiW16-3235</strain>
    </source>
</reference>
<name>A0A9D1E681_9FIRM</name>
<comment type="caution">
    <text evidence="2">The sequence shown here is derived from an EMBL/GenBank/DDBJ whole genome shotgun (WGS) entry which is preliminary data.</text>
</comment>
<feature type="transmembrane region" description="Helical" evidence="1">
    <location>
        <begin position="110"/>
        <end position="131"/>
    </location>
</feature>
<feature type="transmembrane region" description="Helical" evidence="1">
    <location>
        <begin position="37"/>
        <end position="60"/>
    </location>
</feature>
<proteinExistence type="predicted"/>
<protein>
    <submittedName>
        <fullName evidence="2">Uncharacterized protein</fullName>
    </submittedName>
</protein>
<feature type="transmembrane region" description="Helical" evidence="1">
    <location>
        <begin position="7"/>
        <end position="31"/>
    </location>
</feature>
<evidence type="ECO:0000256" key="1">
    <source>
        <dbReference type="SAM" id="Phobius"/>
    </source>
</evidence>
<reference evidence="2" key="1">
    <citation type="submission" date="2020-10" db="EMBL/GenBank/DDBJ databases">
        <authorList>
            <person name="Gilroy R."/>
        </authorList>
    </citation>
    <scope>NUCLEOTIDE SEQUENCE</scope>
    <source>
        <strain evidence="2">ChiW16-3235</strain>
    </source>
</reference>
<gene>
    <name evidence="2" type="ORF">IAB94_02105</name>
</gene>
<dbReference type="Proteomes" id="UP000823913">
    <property type="component" value="Unassembled WGS sequence"/>
</dbReference>
<keyword evidence="1" id="KW-0812">Transmembrane</keyword>